<reference evidence="2 3" key="1">
    <citation type="journal article" date="2010" name="Stand. Genomic Sci.">
        <title>Complete genome sequence of Planctomyces limnophilus type strain (Mu 290).</title>
        <authorList>
            <person name="Labutti K."/>
            <person name="Sikorski J."/>
            <person name="Schneider S."/>
            <person name="Nolan M."/>
            <person name="Lucas S."/>
            <person name="Glavina Del Rio T."/>
            <person name="Tice H."/>
            <person name="Cheng J.F."/>
            <person name="Goodwin L."/>
            <person name="Pitluck S."/>
            <person name="Liolios K."/>
            <person name="Ivanova N."/>
            <person name="Mavromatis K."/>
            <person name="Mikhailova N."/>
            <person name="Pati A."/>
            <person name="Chen A."/>
            <person name="Palaniappan K."/>
            <person name="Land M."/>
            <person name="Hauser L."/>
            <person name="Chang Y.J."/>
            <person name="Jeffries C.D."/>
            <person name="Tindall B.J."/>
            <person name="Rohde M."/>
            <person name="Goker M."/>
            <person name="Woyke T."/>
            <person name="Bristow J."/>
            <person name="Eisen J.A."/>
            <person name="Markowitz V."/>
            <person name="Hugenholtz P."/>
            <person name="Kyrpides N.C."/>
            <person name="Klenk H.P."/>
            <person name="Lapidus A."/>
        </authorList>
    </citation>
    <scope>NUCLEOTIDE SEQUENCE [LARGE SCALE GENOMIC DNA]</scope>
    <source>
        <strain evidence="3">ATCC 43296 / DSM 3776 / IFAM 1008 / 290</strain>
    </source>
</reference>
<dbReference type="InterPro" id="IPR029058">
    <property type="entry name" value="AB_hydrolase_fold"/>
</dbReference>
<dbReference type="InterPro" id="IPR022742">
    <property type="entry name" value="Hydrolase_4"/>
</dbReference>
<organism evidence="2 3">
    <name type="scientific">Planctopirus limnophila (strain ATCC 43296 / DSM 3776 / IFAM 1008 / Mu 290)</name>
    <name type="common">Planctomyces limnophilus</name>
    <dbReference type="NCBI Taxonomy" id="521674"/>
    <lineage>
        <taxon>Bacteria</taxon>
        <taxon>Pseudomonadati</taxon>
        <taxon>Planctomycetota</taxon>
        <taxon>Planctomycetia</taxon>
        <taxon>Planctomycetales</taxon>
        <taxon>Planctomycetaceae</taxon>
        <taxon>Planctopirus</taxon>
    </lineage>
</organism>
<dbReference type="Gene3D" id="3.40.50.1820">
    <property type="entry name" value="alpha/beta hydrolase"/>
    <property type="match status" value="1"/>
</dbReference>
<accession>D5SPZ0</accession>
<dbReference type="EMBL" id="CP001744">
    <property type="protein sequence ID" value="ADG68365.1"/>
    <property type="molecule type" value="Genomic_DNA"/>
</dbReference>
<dbReference type="AlphaFoldDB" id="D5SPZ0"/>
<name>D5SPZ0_PLAL2</name>
<dbReference type="RefSeq" id="WP_013110796.1">
    <property type="nucleotide sequence ID" value="NC_014148.1"/>
</dbReference>
<protein>
    <submittedName>
        <fullName evidence="2">BioH protein, putative</fullName>
    </submittedName>
</protein>
<feature type="domain" description="Serine aminopeptidase S33" evidence="1">
    <location>
        <begin position="45"/>
        <end position="185"/>
    </location>
</feature>
<dbReference type="Proteomes" id="UP000002220">
    <property type="component" value="Chromosome"/>
</dbReference>
<dbReference type="KEGG" id="plm:Plim_2540"/>
<dbReference type="OrthoDB" id="211846at2"/>
<sequence length="240" mass="26613">MKLLLMPGMDGTGELFTPLLSHLHNDIEAVVFRYPFDPRMGYPELLTFVKQQLPEDEPYVVLGESFSGPLAIQLAATSPAGLCGVILCASFLTSPVRWVPRWAASRVSSWWFSHPFRTPLAIMFLANGAEADSRHWIRTVLDQVPADILAARLRAVLRVDVRPELQNVSVPIHYLQATQDRLVPASCLSIIQKLMPKVTFSQIAGPHLLLQTQPAEAARLICAKSLSWQGTPTNLQTHAD</sequence>
<evidence type="ECO:0000313" key="3">
    <source>
        <dbReference type="Proteomes" id="UP000002220"/>
    </source>
</evidence>
<dbReference type="STRING" id="521674.Plim_2540"/>
<evidence type="ECO:0000259" key="1">
    <source>
        <dbReference type="Pfam" id="PF12146"/>
    </source>
</evidence>
<keyword evidence="3" id="KW-1185">Reference proteome</keyword>
<dbReference type="SUPFAM" id="SSF53474">
    <property type="entry name" value="alpha/beta-Hydrolases"/>
    <property type="match status" value="1"/>
</dbReference>
<gene>
    <name evidence="2" type="ordered locus">Plim_2540</name>
</gene>
<dbReference type="Pfam" id="PF12146">
    <property type="entry name" value="Hydrolase_4"/>
    <property type="match status" value="1"/>
</dbReference>
<dbReference type="HOGENOM" id="CLU_100967_0_0_0"/>
<evidence type="ECO:0000313" key="2">
    <source>
        <dbReference type="EMBL" id="ADG68365.1"/>
    </source>
</evidence>
<dbReference type="eggNOG" id="COG2267">
    <property type="taxonomic scope" value="Bacteria"/>
</dbReference>
<proteinExistence type="predicted"/>